<proteinExistence type="predicted"/>
<sequence>MTPQPPDDEALIAALRLASGNDPVPEHVSAAARAAFALRLPGAAMARPVAVPAPSGVRSAERARLIRFDAGDLVLDLEIDPADGLLDLAGQLLPHPGPDARVEIRTPRLTESRALSPAGRFAVTGLPPGWFSVVCHRPGRSPVATVWTRIRP</sequence>
<accession>A0A8J3S4Z0</accession>
<dbReference type="RefSeq" id="WP_084780501.1">
    <property type="nucleotide sequence ID" value="NZ_BMQP01000011.1"/>
</dbReference>
<organism evidence="1 2">
    <name type="scientific">Planobispora rosea</name>
    <dbReference type="NCBI Taxonomy" id="35762"/>
    <lineage>
        <taxon>Bacteria</taxon>
        <taxon>Bacillati</taxon>
        <taxon>Actinomycetota</taxon>
        <taxon>Actinomycetes</taxon>
        <taxon>Streptosporangiales</taxon>
        <taxon>Streptosporangiaceae</taxon>
        <taxon>Planobispora</taxon>
    </lineage>
</organism>
<comment type="caution">
    <text evidence="1">The sequence shown here is derived from an EMBL/GenBank/DDBJ whole genome shotgun (WGS) entry which is preliminary data.</text>
</comment>
<evidence type="ECO:0000313" key="1">
    <source>
        <dbReference type="EMBL" id="GIH85104.1"/>
    </source>
</evidence>
<dbReference type="EMBL" id="BOOI01000031">
    <property type="protein sequence ID" value="GIH85104.1"/>
    <property type="molecule type" value="Genomic_DNA"/>
</dbReference>
<gene>
    <name evidence="1" type="ORF">Pro02_35120</name>
</gene>
<protein>
    <submittedName>
        <fullName evidence="1">Uncharacterized protein</fullName>
    </submittedName>
</protein>
<evidence type="ECO:0000313" key="2">
    <source>
        <dbReference type="Proteomes" id="UP000655044"/>
    </source>
</evidence>
<dbReference type="AlphaFoldDB" id="A0A8J3S4Z0"/>
<dbReference type="Proteomes" id="UP000655044">
    <property type="component" value="Unassembled WGS sequence"/>
</dbReference>
<dbReference type="OrthoDB" id="3542548at2"/>
<name>A0A8J3S4Z0_PLARO</name>
<keyword evidence="2" id="KW-1185">Reference proteome</keyword>
<reference evidence="1" key="1">
    <citation type="submission" date="2021-01" db="EMBL/GenBank/DDBJ databases">
        <title>Whole genome shotgun sequence of Planobispora rosea NBRC 15558.</title>
        <authorList>
            <person name="Komaki H."/>
            <person name="Tamura T."/>
        </authorList>
    </citation>
    <scope>NUCLEOTIDE SEQUENCE</scope>
    <source>
        <strain evidence="1">NBRC 15558</strain>
    </source>
</reference>